<organism evidence="1 2">
    <name type="scientific">Phytophthora megakarya</name>
    <dbReference type="NCBI Taxonomy" id="4795"/>
    <lineage>
        <taxon>Eukaryota</taxon>
        <taxon>Sar</taxon>
        <taxon>Stramenopiles</taxon>
        <taxon>Oomycota</taxon>
        <taxon>Peronosporomycetes</taxon>
        <taxon>Peronosporales</taxon>
        <taxon>Peronosporaceae</taxon>
        <taxon>Phytophthora</taxon>
    </lineage>
</organism>
<evidence type="ECO:0000313" key="2">
    <source>
        <dbReference type="Proteomes" id="UP000198211"/>
    </source>
</evidence>
<dbReference type="OrthoDB" id="122393at2759"/>
<proteinExistence type="predicted"/>
<dbReference type="Proteomes" id="UP000198211">
    <property type="component" value="Unassembled WGS sequence"/>
</dbReference>
<dbReference type="AlphaFoldDB" id="A0A225WPZ7"/>
<name>A0A225WPZ7_9STRA</name>
<gene>
    <name evidence="1" type="ORF">PHMEG_0006026</name>
</gene>
<reference evidence="2" key="1">
    <citation type="submission" date="2017-03" db="EMBL/GenBank/DDBJ databases">
        <title>Phytopthora megakarya and P. palmivora, two closely related causual agents of cacao black pod achieved similar genome size and gene model numbers by different mechanisms.</title>
        <authorList>
            <person name="Ali S."/>
            <person name="Shao J."/>
            <person name="Larry D.J."/>
            <person name="Kronmiller B."/>
            <person name="Shen D."/>
            <person name="Strem M.D."/>
            <person name="Melnick R.L."/>
            <person name="Guiltinan M.J."/>
            <person name="Tyler B.M."/>
            <person name="Meinhardt L.W."/>
            <person name="Bailey B.A."/>
        </authorList>
    </citation>
    <scope>NUCLEOTIDE SEQUENCE [LARGE SCALE GENOMIC DNA]</scope>
    <source>
        <strain evidence="2">zdho120</strain>
    </source>
</reference>
<protein>
    <submittedName>
        <fullName evidence="1">Uncharacterized protein</fullName>
    </submittedName>
</protein>
<evidence type="ECO:0000313" key="1">
    <source>
        <dbReference type="EMBL" id="OWZ19675.1"/>
    </source>
</evidence>
<comment type="caution">
    <text evidence="1">The sequence shown here is derived from an EMBL/GenBank/DDBJ whole genome shotgun (WGS) entry which is preliminary data.</text>
</comment>
<dbReference type="EMBL" id="NBNE01000413">
    <property type="protein sequence ID" value="OWZ19675.1"/>
    <property type="molecule type" value="Genomic_DNA"/>
</dbReference>
<accession>A0A225WPZ7</accession>
<sequence length="94" mass="10510">MKLFLPNCWVLDKKIDDYNDSVNQIGAEAAVKLHAYLRENSIASTLSSTILKALLQLQSHRAFNDRIHLHAVGDVIDPSPAHYQATLILTVQTQ</sequence>
<keyword evidence="2" id="KW-1185">Reference proteome</keyword>